<dbReference type="PROSITE" id="PS50055">
    <property type="entry name" value="TYR_PHOSPHATASE_PTP"/>
    <property type="match status" value="1"/>
</dbReference>
<dbReference type="GO" id="GO:0030054">
    <property type="term" value="C:cell junction"/>
    <property type="evidence" value="ECO:0007669"/>
    <property type="project" value="TreeGrafter"/>
</dbReference>
<protein>
    <recommendedName>
        <fullName evidence="1">protein-tyrosine-phosphatase</fullName>
        <ecNumber evidence="1">3.1.3.48</ecNumber>
    </recommendedName>
</protein>
<accession>A0A1B6D1D2</accession>
<dbReference type="InterPro" id="IPR029021">
    <property type="entry name" value="Prot-tyrosine_phosphatase-like"/>
</dbReference>
<dbReference type="PRINTS" id="PR00700">
    <property type="entry name" value="PRTYPHPHTASE"/>
</dbReference>
<sequence length="693" mass="78129">MAAIKSKYKISNPCCYIVIITIFLRGFLIFAILQGCTGSVIFYDDTSENEVDDGLWIPSNPFVGHNFPQKLMAVNKDWDRTQLKRGYTLSQAIDNVFKMGERTTFKRGDLRLSWRDNDDSTTTLFEEPGWSQMQLPVLLSVLALLGGLGLSLGILIWLKKQMSTSENEKEDLGEGLSDKVGIGRTEGGQWIYHPVIKPMTTQQCENVPVIPMQAQVIHAILPEVMTSRCLEGDEKRVEPVRIKAKGLLERRGSSASLTIDLLHPSQENLSVTPTRECTAEEYLLSVGNVLSRGQLRSCLKDVRALHREFWDLPLNHPEKLDVPGSGVKNRYRTIIPNESTRVRLPSEEGSTDPLAGYINANYIRGYDGEEKAFIATQGPLAHTIADFWLMAWNEKAPVIVMITKLWEKSRSKCEPYFPNDPSESVVHGEITITVASLHVKDGYIIRHLDLQKGEESHRIVHFWFDSWPDHKTPANAHSLLCLAKDVDVSRFLGPSQRRNSPSTWPSLNRERITENIKTEKSLGDVELLSPCPETSSPPSLKDTSPVLNFGHLELREDEPEKEHKCKEEVESKGTCLICDVPQDVSLANESIEAINLEIIKPQNLSKLSRACITPKLQTKKDTACSSGFFEHYPYNTDDVFKFGSLPQDSIMDHSKIDFENIRSKSVETPPTWVDASKGFQNVSNYKKFEKTDI</sequence>
<dbReference type="GO" id="GO:0005886">
    <property type="term" value="C:plasma membrane"/>
    <property type="evidence" value="ECO:0007669"/>
    <property type="project" value="TreeGrafter"/>
</dbReference>
<feature type="transmembrane region" description="Helical" evidence="4">
    <location>
        <begin position="14"/>
        <end position="33"/>
    </location>
</feature>
<proteinExistence type="predicted"/>
<keyword evidence="4" id="KW-1133">Transmembrane helix</keyword>
<dbReference type="Pfam" id="PF00102">
    <property type="entry name" value="Y_phosphatase"/>
    <property type="match status" value="1"/>
</dbReference>
<dbReference type="PRINTS" id="PR01778">
    <property type="entry name" value="KIMPTPASE"/>
</dbReference>
<name>A0A1B6D1D2_9HEMI</name>
<dbReference type="PANTHER" id="PTHR46198">
    <property type="entry name" value="PROTEIN-TYROSINE-PHOSPHATASE"/>
    <property type="match status" value="1"/>
</dbReference>
<dbReference type="AlphaFoldDB" id="A0A1B6D1D2"/>
<feature type="non-terminal residue" evidence="6">
    <location>
        <position position="693"/>
    </location>
</feature>
<dbReference type="GO" id="GO:0007165">
    <property type="term" value="P:signal transduction"/>
    <property type="evidence" value="ECO:0007669"/>
    <property type="project" value="TreeGrafter"/>
</dbReference>
<dbReference type="EC" id="3.1.3.48" evidence="1"/>
<dbReference type="InterPro" id="IPR000242">
    <property type="entry name" value="PTP_cat"/>
</dbReference>
<evidence type="ECO:0000256" key="2">
    <source>
        <dbReference type="ARBA" id="ARBA00022801"/>
    </source>
</evidence>
<dbReference type="InterPro" id="IPR008356">
    <property type="entry name" value="Tyr_Pase_KIM-con"/>
</dbReference>
<dbReference type="GO" id="GO:0004725">
    <property type="term" value="F:protein tyrosine phosphatase activity"/>
    <property type="evidence" value="ECO:0007669"/>
    <property type="project" value="UniProtKB-EC"/>
</dbReference>
<keyword evidence="4" id="KW-0812">Transmembrane</keyword>
<gene>
    <name evidence="6" type="ORF">g.16767</name>
</gene>
<dbReference type="PANTHER" id="PTHR46198:SF4">
    <property type="entry name" value="PROTEIN-TYROSINE-PHOSPHATASE"/>
    <property type="match status" value="1"/>
</dbReference>
<dbReference type="SMART" id="SM00194">
    <property type="entry name" value="PTPc"/>
    <property type="match status" value="1"/>
</dbReference>
<dbReference type="SUPFAM" id="SSF52799">
    <property type="entry name" value="(Phosphotyrosine protein) phosphatases II"/>
    <property type="match status" value="1"/>
</dbReference>
<feature type="domain" description="Tyrosine-protein phosphatase" evidence="5">
    <location>
        <begin position="328"/>
        <end position="486"/>
    </location>
</feature>
<keyword evidence="3" id="KW-0904">Protein phosphatase</keyword>
<keyword evidence="2" id="KW-0378">Hydrolase</keyword>
<dbReference type="GO" id="GO:0019901">
    <property type="term" value="F:protein kinase binding"/>
    <property type="evidence" value="ECO:0007669"/>
    <property type="project" value="TreeGrafter"/>
</dbReference>
<dbReference type="EMBL" id="GEDC01017810">
    <property type="protein sequence ID" value="JAS19488.1"/>
    <property type="molecule type" value="Transcribed_RNA"/>
</dbReference>
<organism evidence="6">
    <name type="scientific">Clastoptera arizonana</name>
    <name type="common">Arizona spittle bug</name>
    <dbReference type="NCBI Taxonomy" id="38151"/>
    <lineage>
        <taxon>Eukaryota</taxon>
        <taxon>Metazoa</taxon>
        <taxon>Ecdysozoa</taxon>
        <taxon>Arthropoda</taxon>
        <taxon>Hexapoda</taxon>
        <taxon>Insecta</taxon>
        <taxon>Pterygota</taxon>
        <taxon>Neoptera</taxon>
        <taxon>Paraneoptera</taxon>
        <taxon>Hemiptera</taxon>
        <taxon>Auchenorrhyncha</taxon>
        <taxon>Cercopoidea</taxon>
        <taxon>Clastopteridae</taxon>
        <taxon>Clastoptera</taxon>
    </lineage>
</organism>
<evidence type="ECO:0000256" key="3">
    <source>
        <dbReference type="ARBA" id="ARBA00022912"/>
    </source>
</evidence>
<feature type="transmembrane region" description="Helical" evidence="4">
    <location>
        <begin position="137"/>
        <end position="158"/>
    </location>
</feature>
<evidence type="ECO:0000256" key="4">
    <source>
        <dbReference type="SAM" id="Phobius"/>
    </source>
</evidence>
<evidence type="ECO:0000256" key="1">
    <source>
        <dbReference type="ARBA" id="ARBA00013064"/>
    </source>
</evidence>
<dbReference type="Gene3D" id="3.90.190.10">
    <property type="entry name" value="Protein tyrosine phosphatase superfamily"/>
    <property type="match status" value="1"/>
</dbReference>
<evidence type="ECO:0000313" key="6">
    <source>
        <dbReference type="EMBL" id="JAS19488.1"/>
    </source>
</evidence>
<dbReference type="GO" id="GO:0005829">
    <property type="term" value="C:cytosol"/>
    <property type="evidence" value="ECO:0007669"/>
    <property type="project" value="TreeGrafter"/>
</dbReference>
<keyword evidence="4" id="KW-0472">Membrane</keyword>
<reference evidence="6" key="1">
    <citation type="submission" date="2015-12" db="EMBL/GenBank/DDBJ databases">
        <title>De novo transcriptome assembly of four potential Pierce s Disease insect vectors from Arizona vineyards.</title>
        <authorList>
            <person name="Tassone E.E."/>
        </authorList>
    </citation>
    <scope>NUCLEOTIDE SEQUENCE</scope>
</reference>
<evidence type="ECO:0000259" key="5">
    <source>
        <dbReference type="PROSITE" id="PS50055"/>
    </source>
</evidence>